<dbReference type="PANTHER" id="PTHR33164:SF99">
    <property type="entry name" value="MARR FAMILY REGULATORY PROTEIN"/>
    <property type="match status" value="1"/>
</dbReference>
<dbReference type="Pfam" id="PF01047">
    <property type="entry name" value="MarR"/>
    <property type="match status" value="1"/>
</dbReference>
<dbReference type="EMBL" id="JBHMQV010000009">
    <property type="protein sequence ID" value="MFC0843821.1"/>
    <property type="molecule type" value="Genomic_DNA"/>
</dbReference>
<accession>A0ABV6TDG5</accession>
<gene>
    <name evidence="2" type="ORF">ACFH04_08845</name>
</gene>
<dbReference type="SMART" id="SM00347">
    <property type="entry name" value="HTH_MARR"/>
    <property type="match status" value="1"/>
</dbReference>
<dbReference type="SUPFAM" id="SSF46785">
    <property type="entry name" value="Winged helix' DNA-binding domain"/>
    <property type="match status" value="1"/>
</dbReference>
<dbReference type="PROSITE" id="PS50995">
    <property type="entry name" value="HTH_MARR_2"/>
    <property type="match status" value="1"/>
</dbReference>
<dbReference type="InterPro" id="IPR036388">
    <property type="entry name" value="WH-like_DNA-bd_sf"/>
</dbReference>
<evidence type="ECO:0000259" key="1">
    <source>
        <dbReference type="PROSITE" id="PS50995"/>
    </source>
</evidence>
<dbReference type="InterPro" id="IPR000835">
    <property type="entry name" value="HTH_MarR-typ"/>
</dbReference>
<dbReference type="InterPro" id="IPR036390">
    <property type="entry name" value="WH_DNA-bd_sf"/>
</dbReference>
<reference evidence="2 3" key="1">
    <citation type="submission" date="2024-09" db="EMBL/GenBank/DDBJ databases">
        <authorList>
            <person name="Sun Q."/>
            <person name="Mori K."/>
        </authorList>
    </citation>
    <scope>NUCLEOTIDE SEQUENCE [LARGE SCALE GENOMIC DNA]</scope>
    <source>
        <strain evidence="2 3">JCM 4557</strain>
    </source>
</reference>
<feature type="domain" description="HTH marR-type" evidence="1">
    <location>
        <begin position="12"/>
        <end position="148"/>
    </location>
</feature>
<evidence type="ECO:0000313" key="2">
    <source>
        <dbReference type="EMBL" id="MFC0843821.1"/>
    </source>
</evidence>
<dbReference type="Proteomes" id="UP001589887">
    <property type="component" value="Unassembled WGS sequence"/>
</dbReference>
<dbReference type="PANTHER" id="PTHR33164">
    <property type="entry name" value="TRANSCRIPTIONAL REGULATOR, MARR FAMILY"/>
    <property type="match status" value="1"/>
</dbReference>
<proteinExistence type="predicted"/>
<sequence>MDTPSPWLDAEQQELWQDLLTVVIALPAALDRQLQRDAGISNFEYGVLARLSMADHVTMRFSELARDCNSTLPRLSKLMDRFEAREWIVRRVDPSDGRYTLATLTESGQQKLVDSAPGHVAQVRRLVFDSLTATQRRHFGAALSNVAETVRREATGGPTR</sequence>
<protein>
    <submittedName>
        <fullName evidence="2">MarR family winged helix-turn-helix transcriptional regulator</fullName>
    </submittedName>
</protein>
<evidence type="ECO:0000313" key="3">
    <source>
        <dbReference type="Proteomes" id="UP001589887"/>
    </source>
</evidence>
<dbReference type="RefSeq" id="WP_394317584.1">
    <property type="nucleotide sequence ID" value="NZ_JBHMQV010000009.1"/>
</dbReference>
<dbReference type="Gene3D" id="1.10.10.10">
    <property type="entry name" value="Winged helix-like DNA-binding domain superfamily/Winged helix DNA-binding domain"/>
    <property type="match status" value="1"/>
</dbReference>
<comment type="caution">
    <text evidence="2">The sequence shown here is derived from an EMBL/GenBank/DDBJ whole genome shotgun (WGS) entry which is preliminary data.</text>
</comment>
<keyword evidence="3" id="KW-1185">Reference proteome</keyword>
<organism evidence="2 3">
    <name type="scientific">Streptomyces noboritoensis</name>
    <dbReference type="NCBI Taxonomy" id="67337"/>
    <lineage>
        <taxon>Bacteria</taxon>
        <taxon>Bacillati</taxon>
        <taxon>Actinomycetota</taxon>
        <taxon>Actinomycetes</taxon>
        <taxon>Kitasatosporales</taxon>
        <taxon>Streptomycetaceae</taxon>
        <taxon>Streptomyces</taxon>
    </lineage>
</organism>
<dbReference type="InterPro" id="IPR039422">
    <property type="entry name" value="MarR/SlyA-like"/>
</dbReference>
<name>A0ABV6TDG5_9ACTN</name>